<dbReference type="Proteomes" id="UP000016934">
    <property type="component" value="Unassembled WGS sequence"/>
</dbReference>
<dbReference type="AlphaFoldDB" id="M2QWE3"/>
<evidence type="ECO:0000313" key="2">
    <source>
        <dbReference type="Proteomes" id="UP000016934"/>
    </source>
</evidence>
<reference evidence="1 2" key="1">
    <citation type="journal article" date="2012" name="PLoS Pathog.">
        <title>Diverse lifestyles and strategies of plant pathogenesis encoded in the genomes of eighteen Dothideomycetes fungi.</title>
        <authorList>
            <person name="Ohm R.A."/>
            <person name="Feau N."/>
            <person name="Henrissat B."/>
            <person name="Schoch C.L."/>
            <person name="Horwitz B.A."/>
            <person name="Barry K.W."/>
            <person name="Condon B.J."/>
            <person name="Copeland A.C."/>
            <person name="Dhillon B."/>
            <person name="Glaser F."/>
            <person name="Hesse C.N."/>
            <person name="Kosti I."/>
            <person name="LaButti K."/>
            <person name="Lindquist E.A."/>
            <person name="Lucas S."/>
            <person name="Salamov A.A."/>
            <person name="Bradshaw R.E."/>
            <person name="Ciuffetti L."/>
            <person name="Hamelin R.C."/>
            <person name="Kema G.H.J."/>
            <person name="Lawrence C."/>
            <person name="Scott J.A."/>
            <person name="Spatafora J.W."/>
            <person name="Turgeon B.G."/>
            <person name="de Wit P.J.G.M."/>
            <person name="Zhong S."/>
            <person name="Goodwin S.B."/>
            <person name="Grigoriev I.V."/>
        </authorList>
    </citation>
    <scope>NUCLEOTIDE SEQUENCE [LARGE SCALE GENOMIC DNA]</scope>
    <source>
        <strain evidence="2">ND90Pr / ATCC 201652</strain>
    </source>
</reference>
<gene>
    <name evidence="1" type="ORF">COCSADRAFT_258467</name>
</gene>
<evidence type="ECO:0000313" key="1">
    <source>
        <dbReference type="EMBL" id="EMD59424.1"/>
    </source>
</evidence>
<dbReference type="HOGENOM" id="CLU_2996396_0_0_1"/>
<keyword evidence="2" id="KW-1185">Reference proteome</keyword>
<sequence length="57" mass="6494">MHAPFQHSEYLLLSNNSWLFYSSITSMIGHVTIPTGQKDIFTAPPFFLSHVGWLQSL</sequence>
<proteinExistence type="predicted"/>
<dbReference type="GeneID" id="19135378"/>
<dbReference type="KEGG" id="bsc:COCSADRAFT_258467"/>
<accession>M2QWE3</accession>
<dbReference type="EMBL" id="KB445653">
    <property type="protein sequence ID" value="EMD59424.1"/>
    <property type="molecule type" value="Genomic_DNA"/>
</dbReference>
<protein>
    <submittedName>
        <fullName evidence="1">Uncharacterized protein</fullName>
    </submittedName>
</protein>
<name>M2QWE3_COCSN</name>
<dbReference type="RefSeq" id="XP_007705136.1">
    <property type="nucleotide sequence ID" value="XM_007706946.1"/>
</dbReference>
<organism evidence="1 2">
    <name type="scientific">Cochliobolus sativus (strain ND90Pr / ATCC 201652)</name>
    <name type="common">Common root rot and spot blotch fungus</name>
    <name type="synonym">Bipolaris sorokiniana</name>
    <dbReference type="NCBI Taxonomy" id="665912"/>
    <lineage>
        <taxon>Eukaryota</taxon>
        <taxon>Fungi</taxon>
        <taxon>Dikarya</taxon>
        <taxon>Ascomycota</taxon>
        <taxon>Pezizomycotina</taxon>
        <taxon>Dothideomycetes</taxon>
        <taxon>Pleosporomycetidae</taxon>
        <taxon>Pleosporales</taxon>
        <taxon>Pleosporineae</taxon>
        <taxon>Pleosporaceae</taxon>
        <taxon>Bipolaris</taxon>
    </lineage>
</organism>
<reference evidence="2" key="2">
    <citation type="journal article" date="2013" name="PLoS Genet.">
        <title>Comparative genome structure, secondary metabolite, and effector coding capacity across Cochliobolus pathogens.</title>
        <authorList>
            <person name="Condon B.J."/>
            <person name="Leng Y."/>
            <person name="Wu D."/>
            <person name="Bushley K.E."/>
            <person name="Ohm R.A."/>
            <person name="Otillar R."/>
            <person name="Martin J."/>
            <person name="Schackwitz W."/>
            <person name="Grimwood J."/>
            <person name="MohdZainudin N."/>
            <person name="Xue C."/>
            <person name="Wang R."/>
            <person name="Manning V.A."/>
            <person name="Dhillon B."/>
            <person name="Tu Z.J."/>
            <person name="Steffenson B.J."/>
            <person name="Salamov A."/>
            <person name="Sun H."/>
            <person name="Lowry S."/>
            <person name="LaButti K."/>
            <person name="Han J."/>
            <person name="Copeland A."/>
            <person name="Lindquist E."/>
            <person name="Barry K."/>
            <person name="Schmutz J."/>
            <person name="Baker S.E."/>
            <person name="Ciuffetti L.M."/>
            <person name="Grigoriev I.V."/>
            <person name="Zhong S."/>
            <person name="Turgeon B.G."/>
        </authorList>
    </citation>
    <scope>NUCLEOTIDE SEQUENCE [LARGE SCALE GENOMIC DNA]</scope>
    <source>
        <strain evidence="2">ND90Pr / ATCC 201652</strain>
    </source>
</reference>